<keyword evidence="3" id="KW-0548">Nucleotidyltransferase</keyword>
<dbReference type="Pfam" id="PF00078">
    <property type="entry name" value="RVT_1"/>
    <property type="match status" value="1"/>
</dbReference>
<dbReference type="PROSITE" id="PS50878">
    <property type="entry name" value="RT_POL"/>
    <property type="match status" value="1"/>
</dbReference>
<evidence type="ECO:0000256" key="1">
    <source>
        <dbReference type="ARBA" id="ARBA00012493"/>
    </source>
</evidence>
<keyword evidence="6 12" id="KW-0695">RNA-directed DNA polymerase</keyword>
<evidence type="ECO:0000256" key="6">
    <source>
        <dbReference type="ARBA" id="ARBA00022918"/>
    </source>
</evidence>
<dbReference type="Proteomes" id="UP001348817">
    <property type="component" value="Chromosome"/>
</dbReference>
<gene>
    <name evidence="12" type="ORF">FUAX_15100</name>
</gene>
<evidence type="ECO:0000313" key="13">
    <source>
        <dbReference type="Proteomes" id="UP001348817"/>
    </source>
</evidence>
<dbReference type="GO" id="GO:0046872">
    <property type="term" value="F:metal ion binding"/>
    <property type="evidence" value="ECO:0007669"/>
    <property type="project" value="UniProtKB-KW"/>
</dbReference>
<accession>A0AAU9CM14</accession>
<keyword evidence="13" id="KW-1185">Reference proteome</keyword>
<evidence type="ECO:0000256" key="4">
    <source>
        <dbReference type="ARBA" id="ARBA00022723"/>
    </source>
</evidence>
<keyword evidence="4" id="KW-0479">Metal-binding</keyword>
<protein>
    <recommendedName>
        <fullName evidence="1">RNA-directed DNA polymerase</fullName>
        <ecNumber evidence="1">2.7.7.49</ecNumber>
    </recommendedName>
</protein>
<sequence length="465" mass="53353">MSDNNNWRDRIKEIGKEGYEIEEMVRLGFLTISQEELERIAEREKAYRKLGARSREIEKALEGLEDITPYIKVIREERIERVRKQREIRKVEKAKAEAERKKAVEAKLRSTPTYLGDEISKGIHYGEYDEDRCLENGMPGIRDLDELAEKSGIGAKRWQWLAYHKKVSQIDHYTRFTIPKKSGGKREISSPKSKLREAQEWIKDNVLASAVPHAAAVAYRPGMSVAYNAILHMGSKLVIRMDLKDFFPSVKFPRVKGVFRSSGYSEALATVFASVCTDAFRVKTKMGDKEYYVALGEKALPQGACTSPALTNVLCRKLDKRIANYTKKHGIVYTRYADDLVFSSKTGNVNLKSFFAWIRRIIKEEGFVLNEEKTSVMRPHQRQTVTGVVVNEGGHIRISRRDVRKFRAFVHRLSVLNDEIVAKEIGKNPYSYMSGYMSFVRMVNPMQADKLQAYIDKLHPQLAEA</sequence>
<dbReference type="GO" id="GO:0003964">
    <property type="term" value="F:RNA-directed DNA polymerase activity"/>
    <property type="evidence" value="ECO:0007669"/>
    <property type="project" value="UniProtKB-KW"/>
</dbReference>
<proteinExistence type="inferred from homology"/>
<comment type="catalytic activity">
    <reaction evidence="9">
        <text>DNA(n) + a 2'-deoxyribonucleoside 5'-triphosphate = DNA(n+1) + diphosphate</text>
        <dbReference type="Rhea" id="RHEA:22508"/>
        <dbReference type="Rhea" id="RHEA-COMP:17339"/>
        <dbReference type="Rhea" id="RHEA-COMP:17340"/>
        <dbReference type="ChEBI" id="CHEBI:33019"/>
        <dbReference type="ChEBI" id="CHEBI:61560"/>
        <dbReference type="ChEBI" id="CHEBI:173112"/>
        <dbReference type="EC" id="2.7.7.49"/>
    </reaction>
</comment>
<keyword evidence="7" id="KW-0051">Antiviral defense</keyword>
<dbReference type="Gene3D" id="3.30.70.270">
    <property type="match status" value="1"/>
</dbReference>
<dbReference type="SUPFAM" id="SSF56672">
    <property type="entry name" value="DNA/RNA polymerases"/>
    <property type="match status" value="1"/>
</dbReference>
<dbReference type="CDD" id="cd03487">
    <property type="entry name" value="RT_Bac_retron_II"/>
    <property type="match status" value="1"/>
</dbReference>
<dbReference type="EMBL" id="AP025314">
    <property type="protein sequence ID" value="BDD09078.1"/>
    <property type="molecule type" value="Genomic_DNA"/>
</dbReference>
<evidence type="ECO:0000256" key="9">
    <source>
        <dbReference type="ARBA" id="ARBA00048173"/>
    </source>
</evidence>
<name>A0AAU9CM14_9BACT</name>
<evidence type="ECO:0000256" key="8">
    <source>
        <dbReference type="ARBA" id="ARBA00034120"/>
    </source>
</evidence>
<keyword evidence="10" id="KW-0175">Coiled coil</keyword>
<evidence type="ECO:0000256" key="10">
    <source>
        <dbReference type="SAM" id="Coils"/>
    </source>
</evidence>
<dbReference type="PRINTS" id="PR00866">
    <property type="entry name" value="RNADNAPOLMS"/>
</dbReference>
<evidence type="ECO:0000256" key="3">
    <source>
        <dbReference type="ARBA" id="ARBA00022695"/>
    </source>
</evidence>
<evidence type="ECO:0000256" key="2">
    <source>
        <dbReference type="ARBA" id="ARBA00022679"/>
    </source>
</evidence>
<dbReference type="EC" id="2.7.7.49" evidence="1"/>
<dbReference type="GO" id="GO:0003723">
    <property type="term" value="F:RNA binding"/>
    <property type="evidence" value="ECO:0007669"/>
    <property type="project" value="InterPro"/>
</dbReference>
<evidence type="ECO:0000313" key="12">
    <source>
        <dbReference type="EMBL" id="BDD09078.1"/>
    </source>
</evidence>
<feature type="coiled-coil region" evidence="10">
    <location>
        <begin position="74"/>
        <end position="104"/>
    </location>
</feature>
<dbReference type="PANTHER" id="PTHR34047:SF7">
    <property type="entry name" value="RNA-DIRECTED DNA POLYMERASE"/>
    <property type="match status" value="1"/>
</dbReference>
<dbReference type="RefSeq" id="WP_338394296.1">
    <property type="nucleotide sequence ID" value="NZ_AP025314.1"/>
</dbReference>
<comment type="similarity">
    <text evidence="8">Belongs to the bacterial reverse transcriptase family.</text>
</comment>
<dbReference type="InterPro" id="IPR000123">
    <property type="entry name" value="Reverse_transcriptase_msDNA"/>
</dbReference>
<dbReference type="AlphaFoldDB" id="A0AAU9CM14"/>
<dbReference type="PANTHER" id="PTHR34047">
    <property type="entry name" value="NUCLEAR INTRON MATURASE 1, MITOCHONDRIAL-RELATED"/>
    <property type="match status" value="1"/>
</dbReference>
<evidence type="ECO:0000256" key="7">
    <source>
        <dbReference type="ARBA" id="ARBA00023118"/>
    </source>
</evidence>
<dbReference type="InterPro" id="IPR043502">
    <property type="entry name" value="DNA/RNA_pol_sf"/>
</dbReference>
<organism evidence="12 13">
    <name type="scientific">Fulvitalea axinellae</name>
    <dbReference type="NCBI Taxonomy" id="1182444"/>
    <lineage>
        <taxon>Bacteria</taxon>
        <taxon>Pseudomonadati</taxon>
        <taxon>Bacteroidota</taxon>
        <taxon>Cytophagia</taxon>
        <taxon>Cytophagales</taxon>
        <taxon>Persicobacteraceae</taxon>
        <taxon>Fulvitalea</taxon>
    </lineage>
</organism>
<reference evidence="12 13" key="1">
    <citation type="submission" date="2021-12" db="EMBL/GenBank/DDBJ databases">
        <title>Genome sequencing of bacteria with rrn-lacking chromosome and rrn-plasmid.</title>
        <authorList>
            <person name="Anda M."/>
            <person name="Iwasaki W."/>
        </authorList>
    </citation>
    <scope>NUCLEOTIDE SEQUENCE [LARGE SCALE GENOMIC DNA]</scope>
    <source>
        <strain evidence="12 13">DSM 100852</strain>
    </source>
</reference>
<evidence type="ECO:0000256" key="5">
    <source>
        <dbReference type="ARBA" id="ARBA00022842"/>
    </source>
</evidence>
<dbReference type="InterPro" id="IPR051083">
    <property type="entry name" value="GrpII_Intron_Splice-Mob/Def"/>
</dbReference>
<keyword evidence="5" id="KW-0460">Magnesium</keyword>
<feature type="domain" description="Reverse transcriptase" evidence="11">
    <location>
        <begin position="159"/>
        <end position="390"/>
    </location>
</feature>
<evidence type="ECO:0000259" key="11">
    <source>
        <dbReference type="PROSITE" id="PS50878"/>
    </source>
</evidence>
<dbReference type="InterPro" id="IPR043128">
    <property type="entry name" value="Rev_trsase/Diguanyl_cyclase"/>
</dbReference>
<dbReference type="KEGG" id="fax:FUAX_15100"/>
<keyword evidence="2" id="KW-0808">Transferase</keyword>
<dbReference type="InterPro" id="IPR000477">
    <property type="entry name" value="RT_dom"/>
</dbReference>
<dbReference type="GO" id="GO:0051607">
    <property type="term" value="P:defense response to virus"/>
    <property type="evidence" value="ECO:0007669"/>
    <property type="project" value="UniProtKB-KW"/>
</dbReference>